<feature type="transmembrane region" description="Helical" evidence="7">
    <location>
        <begin position="397"/>
        <end position="418"/>
    </location>
</feature>
<dbReference type="PANTHER" id="PTHR43077:SF8">
    <property type="entry name" value="DOXORUBICIN RESISTANCE ABC TRANSPORTER PERMEASE PROTEIN DRRB"/>
    <property type="match status" value="1"/>
</dbReference>
<evidence type="ECO:0000256" key="7">
    <source>
        <dbReference type="SAM" id="Phobius"/>
    </source>
</evidence>
<dbReference type="RefSeq" id="WP_122188514.1">
    <property type="nucleotide sequence ID" value="NZ_RFFH01000005.1"/>
</dbReference>
<dbReference type="InterPro" id="IPR022703">
    <property type="entry name" value="DUF3533"/>
</dbReference>
<dbReference type="AlphaFoldDB" id="A0A3M2L6L5"/>
<keyword evidence="10" id="KW-1185">Reference proteome</keyword>
<comment type="subcellular location">
    <subcellularLocation>
        <location evidence="1">Cell membrane</location>
        <topology evidence="1">Multi-pass membrane protein</topology>
    </subcellularLocation>
</comment>
<keyword evidence="6 7" id="KW-0472">Membrane</keyword>
<comment type="similarity">
    <text evidence="2">Belongs to the ABC-2 integral membrane protein family.</text>
</comment>
<feature type="transmembrane region" description="Helical" evidence="7">
    <location>
        <begin position="20"/>
        <end position="38"/>
    </location>
</feature>
<reference evidence="9 10" key="1">
    <citation type="submission" date="2018-10" db="EMBL/GenBank/DDBJ databases">
        <title>Isolation from cow dung.</title>
        <authorList>
            <person name="Ling L."/>
        </authorList>
    </citation>
    <scope>NUCLEOTIDE SEQUENCE [LARGE SCALE GENOMIC DNA]</scope>
    <source>
        <strain evidence="9 10">NEAU-LL90</strain>
    </source>
</reference>
<evidence type="ECO:0000313" key="9">
    <source>
        <dbReference type="EMBL" id="RMI32173.1"/>
    </source>
</evidence>
<evidence type="ECO:0000256" key="4">
    <source>
        <dbReference type="ARBA" id="ARBA00022692"/>
    </source>
</evidence>
<comment type="caution">
    <text evidence="9">The sequence shown here is derived from an EMBL/GenBank/DDBJ whole genome shotgun (WGS) entry which is preliminary data.</text>
</comment>
<dbReference type="Proteomes" id="UP000279275">
    <property type="component" value="Unassembled WGS sequence"/>
</dbReference>
<keyword evidence="5 7" id="KW-1133">Transmembrane helix</keyword>
<feature type="transmembrane region" description="Helical" evidence="7">
    <location>
        <begin position="274"/>
        <end position="296"/>
    </location>
</feature>
<evidence type="ECO:0000256" key="3">
    <source>
        <dbReference type="ARBA" id="ARBA00022475"/>
    </source>
</evidence>
<dbReference type="PANTHER" id="PTHR43077">
    <property type="entry name" value="TRANSPORT PERMEASE YVFS-RELATED"/>
    <property type="match status" value="1"/>
</dbReference>
<dbReference type="OrthoDB" id="4571363at2"/>
<feature type="transmembrane region" description="Helical" evidence="7">
    <location>
        <begin position="335"/>
        <end position="356"/>
    </location>
</feature>
<evidence type="ECO:0000313" key="10">
    <source>
        <dbReference type="Proteomes" id="UP000279275"/>
    </source>
</evidence>
<accession>A0A3M2L6L5</accession>
<keyword evidence="4 7" id="KW-0812">Transmembrane</keyword>
<feature type="transmembrane region" description="Helical" evidence="7">
    <location>
        <begin position="308"/>
        <end position="329"/>
    </location>
</feature>
<dbReference type="Gene3D" id="3.40.1710.10">
    <property type="entry name" value="abc type-2 transporter like domain"/>
    <property type="match status" value="1"/>
</dbReference>
<sequence>MATDVERPRLSWRLVARPTLVVTLLSALLAVMYLGYIMDPEDSLHDFPIAVVAQDDGDVLGGKQVNVGQQIADGIRAQVPADKIDLRMLEISAAERQLQTGKIYGAIIIPHDFSKRLGILGAAGVVPGDVERPVITVVTNPRTGTYATALFQRIANTALAQVQTTVGKQLLDQVGTALQPPPGGGAAPQLTGAARLQLAEPINVVVSEYRPLPTHTGQGLTAFFYTLMLLLAGFTGGMMINTMTDGALGYFPMEYGPWYLLRRLHPISRLGMLVFKWAITAVMAPVVSGLYLVIAALMHMPLDHPLGLWLYSTLAVFAIGVTALSVLAATGTAGLLINLILFVVLGLPSSSGTIPIEAVPRNIAWLATFEPMHQVYLAVRSILYFNASGEAGLTRGVWMTVLGLAIGLILGLAVTVYYDRKGWRRIYQPPGEHEAL</sequence>
<protein>
    <submittedName>
        <fullName evidence="9">DUF3533 domain-containing protein</fullName>
    </submittedName>
</protein>
<evidence type="ECO:0000259" key="8">
    <source>
        <dbReference type="Pfam" id="PF12051"/>
    </source>
</evidence>
<organism evidence="9 10">
    <name type="scientific">Nocardia stercoris</name>
    <dbReference type="NCBI Taxonomy" id="2483361"/>
    <lineage>
        <taxon>Bacteria</taxon>
        <taxon>Bacillati</taxon>
        <taxon>Actinomycetota</taxon>
        <taxon>Actinomycetes</taxon>
        <taxon>Mycobacteriales</taxon>
        <taxon>Nocardiaceae</taxon>
        <taxon>Nocardia</taxon>
    </lineage>
</organism>
<evidence type="ECO:0000256" key="5">
    <source>
        <dbReference type="ARBA" id="ARBA00022989"/>
    </source>
</evidence>
<dbReference type="InterPro" id="IPR051328">
    <property type="entry name" value="T7SS_ABC-Transporter"/>
</dbReference>
<evidence type="ECO:0000256" key="1">
    <source>
        <dbReference type="ARBA" id="ARBA00004651"/>
    </source>
</evidence>
<evidence type="ECO:0000256" key="6">
    <source>
        <dbReference type="ARBA" id="ARBA00023136"/>
    </source>
</evidence>
<keyword evidence="3" id="KW-1003">Cell membrane</keyword>
<name>A0A3M2L6L5_9NOCA</name>
<proteinExistence type="inferred from homology"/>
<feature type="transmembrane region" description="Helical" evidence="7">
    <location>
        <begin position="220"/>
        <end position="240"/>
    </location>
</feature>
<feature type="domain" description="DUF3533" evidence="8">
    <location>
        <begin position="21"/>
        <end position="397"/>
    </location>
</feature>
<dbReference type="Pfam" id="PF12051">
    <property type="entry name" value="DUF3533"/>
    <property type="match status" value="1"/>
</dbReference>
<evidence type="ECO:0000256" key="2">
    <source>
        <dbReference type="ARBA" id="ARBA00007783"/>
    </source>
</evidence>
<dbReference type="EMBL" id="RFFH01000005">
    <property type="protein sequence ID" value="RMI32173.1"/>
    <property type="molecule type" value="Genomic_DNA"/>
</dbReference>
<gene>
    <name evidence="9" type="ORF">EBN03_14290</name>
</gene>
<dbReference type="GO" id="GO:0005886">
    <property type="term" value="C:plasma membrane"/>
    <property type="evidence" value="ECO:0007669"/>
    <property type="project" value="UniProtKB-SubCell"/>
</dbReference>